<reference evidence="6 7" key="1">
    <citation type="submission" date="2020-03" db="EMBL/GenBank/DDBJ databases">
        <title>Dissostichus mawsoni Genome sequencing and assembly.</title>
        <authorList>
            <person name="Park H."/>
        </authorList>
    </citation>
    <scope>NUCLEOTIDE SEQUENCE [LARGE SCALE GENOMIC DNA]</scope>
    <source>
        <strain evidence="6">DM0001</strain>
        <tissue evidence="6">Muscle</tissue>
    </source>
</reference>
<dbReference type="GO" id="GO:0044218">
    <property type="term" value="C:other organism cell membrane"/>
    <property type="evidence" value="ECO:0007669"/>
    <property type="project" value="UniProtKB-KW"/>
</dbReference>
<dbReference type="SUPFAM" id="SSF63724">
    <property type="entry name" value="Cytolysin/lectin"/>
    <property type="match status" value="2"/>
</dbReference>
<dbReference type="Proteomes" id="UP000518266">
    <property type="component" value="Unassembled WGS sequence"/>
</dbReference>
<gene>
    <name evidence="6" type="ORF">F7725_003063</name>
</gene>
<sequence>MLTPRWTRLCLCWNKLCGGVITQGRNSPPLFWICEKGNLTLPSTTRVLTPKAKMTETAEAVSATLTTNRNCTIEITNLSAGYCLINPKVYMSSGFCQHPPQPTVRTGKTEVCSFTKDDNTATGSVGLLTYDLFHMQSRVCSERIAVMFSVPFDQNLYKNRLAVGMVEQSHACDKQLYNMLYDGKDLTKFVRSETHGCGLEYNATYVDLRATMSAIGKAIVKLELYDKMGASTEVLSRSHTHSNIMESAEAVAADVHSKRSVTIEISNVTNNYCLIKPRVFLENGESYNPPQPTVRPLKTEVCTFSKSGGKATGAIGVMTYDLFERSQNDYIETLAIMFSVPWDYNLYKNWFAVGLYKKGQMCDKELYKQMYYEKKQHEHGFVREESTGSGINYVGKYLDVKATMSPLGNAVMKVELWDKLFTPMGQQSY</sequence>
<evidence type="ECO:0000256" key="4">
    <source>
        <dbReference type="ARBA" id="ARBA00023298"/>
    </source>
</evidence>
<dbReference type="GO" id="GO:0015267">
    <property type="term" value="F:channel activity"/>
    <property type="evidence" value="ECO:0007669"/>
    <property type="project" value="InterPro"/>
</dbReference>
<dbReference type="GO" id="GO:0042151">
    <property type="term" value="C:nematocyst"/>
    <property type="evidence" value="ECO:0007669"/>
    <property type="project" value="UniProtKB-SubCell"/>
</dbReference>
<organism evidence="6 7">
    <name type="scientific">Dissostichus mawsoni</name>
    <name type="common">Antarctic cod</name>
    <dbReference type="NCBI Taxonomy" id="36200"/>
    <lineage>
        <taxon>Eukaryota</taxon>
        <taxon>Metazoa</taxon>
        <taxon>Chordata</taxon>
        <taxon>Craniata</taxon>
        <taxon>Vertebrata</taxon>
        <taxon>Euteleostomi</taxon>
        <taxon>Actinopterygii</taxon>
        <taxon>Neopterygii</taxon>
        <taxon>Teleostei</taxon>
        <taxon>Neoteleostei</taxon>
        <taxon>Acanthomorphata</taxon>
        <taxon>Eupercaria</taxon>
        <taxon>Perciformes</taxon>
        <taxon>Notothenioidei</taxon>
        <taxon>Nototheniidae</taxon>
        <taxon>Dissostichus</taxon>
    </lineage>
</organism>
<dbReference type="EMBL" id="JAAKFY010000014">
    <property type="protein sequence ID" value="KAF3845985.1"/>
    <property type="molecule type" value="Genomic_DNA"/>
</dbReference>
<dbReference type="GO" id="GO:0051715">
    <property type="term" value="P:cytolysis in another organism"/>
    <property type="evidence" value="ECO:0007669"/>
    <property type="project" value="InterPro"/>
</dbReference>
<evidence type="ECO:0000256" key="5">
    <source>
        <dbReference type="ARBA" id="ARBA00023331"/>
    </source>
</evidence>
<dbReference type="PANTHER" id="PTHR40388">
    <property type="entry name" value="BRYOPORIN"/>
    <property type="match status" value="1"/>
</dbReference>
<dbReference type="GO" id="GO:0046930">
    <property type="term" value="C:pore complex"/>
    <property type="evidence" value="ECO:0007669"/>
    <property type="project" value="InterPro"/>
</dbReference>
<keyword evidence="3" id="KW-1052">Target cell membrane</keyword>
<dbReference type="Pfam" id="PF06369">
    <property type="entry name" value="Anemone_cytotox"/>
    <property type="match status" value="2"/>
</dbReference>
<evidence type="ECO:0000313" key="6">
    <source>
        <dbReference type="EMBL" id="KAF3845985.1"/>
    </source>
</evidence>
<accession>A0A7J5Y995</accession>
<comment type="caution">
    <text evidence="6">The sequence shown here is derived from an EMBL/GenBank/DDBJ whole genome shotgun (WGS) entry which is preliminary data.</text>
</comment>
<name>A0A7J5Y995_DISMA</name>
<evidence type="ECO:0000256" key="2">
    <source>
        <dbReference type="ARBA" id="ARBA00004532"/>
    </source>
</evidence>
<dbReference type="PANTHER" id="PTHR40388:SF2">
    <property type="entry name" value="ACTINOPORIN-LIKE PROTEIN"/>
    <property type="match status" value="1"/>
</dbReference>
<dbReference type="GO" id="GO:0046931">
    <property type="term" value="P:pore complex assembly"/>
    <property type="evidence" value="ECO:0007669"/>
    <property type="project" value="InterPro"/>
</dbReference>
<dbReference type="AlphaFoldDB" id="A0A7J5Y995"/>
<dbReference type="Gene3D" id="2.60.270.20">
    <property type="entry name" value="Cytolysin/lectin"/>
    <property type="match status" value="2"/>
</dbReference>
<dbReference type="InterPro" id="IPR009104">
    <property type="entry name" value="Anemon_actinoporin-like"/>
</dbReference>
<evidence type="ECO:0000256" key="3">
    <source>
        <dbReference type="ARBA" id="ARBA00022537"/>
    </source>
</evidence>
<protein>
    <submittedName>
        <fullName evidence="6">Uncharacterized protein</fullName>
    </submittedName>
</protein>
<comment type="subcellular location">
    <subcellularLocation>
        <location evidence="2">Nematocyst</location>
    </subcellularLocation>
    <subcellularLocation>
        <location evidence="1">Target cell membrane</location>
    </subcellularLocation>
</comment>
<keyword evidence="5" id="KW-0166">Nematocyst</keyword>
<dbReference type="GO" id="GO:0006812">
    <property type="term" value="P:monoatomic cation transport"/>
    <property type="evidence" value="ECO:0007669"/>
    <property type="project" value="InterPro"/>
</dbReference>
<keyword evidence="4" id="KW-1053">Target membrane</keyword>
<evidence type="ECO:0000313" key="7">
    <source>
        <dbReference type="Proteomes" id="UP000518266"/>
    </source>
</evidence>
<keyword evidence="4" id="KW-0472">Membrane</keyword>
<dbReference type="InterPro" id="IPR015926">
    <property type="entry name" value="Cytolysin/lectin"/>
</dbReference>
<dbReference type="InterPro" id="IPR050677">
    <property type="entry name" value="Actinoporin_PFT"/>
</dbReference>
<keyword evidence="7" id="KW-1185">Reference proteome</keyword>
<evidence type="ECO:0000256" key="1">
    <source>
        <dbReference type="ARBA" id="ARBA00004175"/>
    </source>
</evidence>
<proteinExistence type="predicted"/>
<dbReference type="OrthoDB" id="2304600at2759"/>